<dbReference type="RefSeq" id="WP_113803988.1">
    <property type="nucleotide sequence ID" value="NZ_QOCW01000001.1"/>
</dbReference>
<evidence type="ECO:0000313" key="4">
    <source>
        <dbReference type="Proteomes" id="UP000253314"/>
    </source>
</evidence>
<evidence type="ECO:0000256" key="2">
    <source>
        <dbReference type="SAM" id="SignalP"/>
    </source>
</evidence>
<feature type="signal peptide" evidence="2">
    <location>
        <begin position="1"/>
        <end position="19"/>
    </location>
</feature>
<organism evidence="3 4">
    <name type="scientific">Bacillus taeanensis</name>
    <dbReference type="NCBI Taxonomy" id="273032"/>
    <lineage>
        <taxon>Bacteria</taxon>
        <taxon>Bacillati</taxon>
        <taxon>Bacillota</taxon>
        <taxon>Bacilli</taxon>
        <taxon>Bacillales</taxon>
        <taxon>Bacillaceae</taxon>
        <taxon>Bacillus</taxon>
    </lineage>
</organism>
<gene>
    <name evidence="3" type="ORF">DS031_00595</name>
</gene>
<dbReference type="Proteomes" id="UP000253314">
    <property type="component" value="Unassembled WGS sequence"/>
</dbReference>
<dbReference type="PROSITE" id="PS51257">
    <property type="entry name" value="PROKAR_LIPOPROTEIN"/>
    <property type="match status" value="1"/>
</dbReference>
<accession>A0A366Y4E0</accession>
<sequence>MKKWFLAAAAAFMITGCQADNNGDTAYDNDLGMRNVSDTDSYNFADKTTQKLIPNQDTDQFGYVRLQKNENDSTQQGVIGAIDRDAVADMITRMAVNLPNVNEAATLVTDDKVLIGYQTDAEGRFETADQVKKTALSVIPRYYHVYVSDDDTVISDIERFQNLTTRTNNIDSYLQSTIQKMKQSPQGEKVSDGENPNGVMDGETDEGKMTEDSNTMQ</sequence>
<name>A0A366Y4E0_9BACI</name>
<proteinExistence type="predicted"/>
<feature type="chain" id="PRO_5039561507" evidence="2">
    <location>
        <begin position="20"/>
        <end position="217"/>
    </location>
</feature>
<evidence type="ECO:0000313" key="3">
    <source>
        <dbReference type="EMBL" id="RBW71283.1"/>
    </source>
</evidence>
<dbReference type="EMBL" id="QOCW01000001">
    <property type="protein sequence ID" value="RBW71283.1"/>
    <property type="molecule type" value="Genomic_DNA"/>
</dbReference>
<dbReference type="Pfam" id="PF09580">
    <property type="entry name" value="Spore_YhcN_YlaJ"/>
    <property type="match status" value="1"/>
</dbReference>
<dbReference type="AlphaFoldDB" id="A0A366Y4E0"/>
<evidence type="ECO:0000256" key="1">
    <source>
        <dbReference type="SAM" id="MobiDB-lite"/>
    </source>
</evidence>
<dbReference type="OrthoDB" id="2691390at2"/>
<comment type="caution">
    <text evidence="3">The sequence shown here is derived from an EMBL/GenBank/DDBJ whole genome shotgun (WGS) entry which is preliminary data.</text>
</comment>
<keyword evidence="4" id="KW-1185">Reference proteome</keyword>
<protein>
    <submittedName>
        <fullName evidence="3">Sporulation protein</fullName>
    </submittedName>
</protein>
<reference evidence="3 4" key="1">
    <citation type="submission" date="2018-07" db="EMBL/GenBank/DDBJ databases">
        <title>Lottiidibacillus patelloidae gen. nov., sp. nov., isolated from the intestinal tract of a marine limpet and the reclassification of B. taeanensis BH030017T, B. algicola KMM 3737T and B. hwajinpoensis SW-72T as genus Lottiidibacillus.</title>
        <authorList>
            <person name="Liu R."/>
            <person name="Huang Z."/>
        </authorList>
    </citation>
    <scope>NUCLEOTIDE SEQUENCE [LARGE SCALE GENOMIC DNA]</scope>
    <source>
        <strain evidence="3 4">BH030017</strain>
    </source>
</reference>
<keyword evidence="2" id="KW-0732">Signal</keyword>
<dbReference type="InterPro" id="IPR019076">
    <property type="entry name" value="Spore_lipoprot_YhcN/YlaJ-like"/>
</dbReference>
<feature type="region of interest" description="Disordered" evidence="1">
    <location>
        <begin position="179"/>
        <end position="217"/>
    </location>
</feature>